<dbReference type="EMBL" id="QAAD01000044">
    <property type="protein sequence ID" value="PTN01595.1"/>
    <property type="molecule type" value="Genomic_DNA"/>
</dbReference>
<feature type="transmembrane region" description="Helical" evidence="6">
    <location>
        <begin position="126"/>
        <end position="146"/>
    </location>
</feature>
<evidence type="ECO:0000256" key="4">
    <source>
        <dbReference type="ARBA" id="ARBA00022989"/>
    </source>
</evidence>
<accession>A0A2T5BR17</accession>
<keyword evidence="3" id="KW-0201">Cytochrome c-type biogenesis</keyword>
<evidence type="ECO:0000313" key="9">
    <source>
        <dbReference type="Proteomes" id="UP000243525"/>
    </source>
</evidence>
<feature type="domain" description="Cytochrome c assembly protein" evidence="7">
    <location>
        <begin position="70"/>
        <end position="249"/>
    </location>
</feature>
<feature type="transmembrane region" description="Helical" evidence="6">
    <location>
        <begin position="167"/>
        <end position="187"/>
    </location>
</feature>
<name>A0A2T5BR17_9BACT</name>
<comment type="caution">
    <text evidence="8">The sequence shown here is derived from an EMBL/GenBank/DDBJ whole genome shotgun (WGS) entry which is preliminary data.</text>
</comment>
<dbReference type="GO" id="GO:0020037">
    <property type="term" value="F:heme binding"/>
    <property type="evidence" value="ECO:0007669"/>
    <property type="project" value="InterPro"/>
</dbReference>
<proteinExistence type="predicted"/>
<dbReference type="GO" id="GO:0017004">
    <property type="term" value="P:cytochrome complex assembly"/>
    <property type="evidence" value="ECO:0007669"/>
    <property type="project" value="UniProtKB-KW"/>
</dbReference>
<dbReference type="RefSeq" id="WP_107824055.1">
    <property type="nucleotide sequence ID" value="NZ_OY782574.1"/>
</dbReference>
<evidence type="ECO:0000256" key="3">
    <source>
        <dbReference type="ARBA" id="ARBA00022748"/>
    </source>
</evidence>
<comment type="subcellular location">
    <subcellularLocation>
        <location evidence="1">Membrane</location>
        <topology evidence="1">Multi-pass membrane protein</topology>
    </subcellularLocation>
</comment>
<protein>
    <submittedName>
        <fullName evidence="8">ABC-type transport system involved in cytochrome c biogenesis permease subunit</fullName>
    </submittedName>
</protein>
<feature type="transmembrane region" description="Helical" evidence="6">
    <location>
        <begin position="228"/>
        <end position="246"/>
    </location>
</feature>
<evidence type="ECO:0000313" key="8">
    <source>
        <dbReference type="EMBL" id="PTN01595.1"/>
    </source>
</evidence>
<feature type="transmembrane region" description="Helical" evidence="6">
    <location>
        <begin position="202"/>
        <end position="219"/>
    </location>
</feature>
<keyword evidence="4 6" id="KW-1133">Transmembrane helix</keyword>
<dbReference type="OrthoDB" id="9814290at2"/>
<keyword evidence="5 6" id="KW-0472">Membrane</keyword>
<organism evidence="8 9">
    <name type="scientific">Mangrovibacterium marinum</name>
    <dbReference type="NCBI Taxonomy" id="1639118"/>
    <lineage>
        <taxon>Bacteria</taxon>
        <taxon>Pseudomonadati</taxon>
        <taxon>Bacteroidota</taxon>
        <taxon>Bacteroidia</taxon>
        <taxon>Marinilabiliales</taxon>
        <taxon>Prolixibacteraceae</taxon>
        <taxon>Mangrovibacterium</taxon>
    </lineage>
</organism>
<dbReference type="AlphaFoldDB" id="A0A2T5BR17"/>
<dbReference type="GO" id="GO:0005886">
    <property type="term" value="C:plasma membrane"/>
    <property type="evidence" value="ECO:0007669"/>
    <property type="project" value="TreeGrafter"/>
</dbReference>
<keyword evidence="2 6" id="KW-0812">Transmembrane</keyword>
<feature type="transmembrane region" description="Helical" evidence="6">
    <location>
        <begin position="6"/>
        <end position="24"/>
    </location>
</feature>
<evidence type="ECO:0000256" key="1">
    <source>
        <dbReference type="ARBA" id="ARBA00004141"/>
    </source>
</evidence>
<dbReference type="InterPro" id="IPR045062">
    <property type="entry name" value="Cyt_c_biogenesis_CcsA/CcmC"/>
</dbReference>
<evidence type="ECO:0000256" key="5">
    <source>
        <dbReference type="ARBA" id="ARBA00023136"/>
    </source>
</evidence>
<evidence type="ECO:0000256" key="2">
    <source>
        <dbReference type="ARBA" id="ARBA00022692"/>
    </source>
</evidence>
<feature type="transmembrane region" description="Helical" evidence="6">
    <location>
        <begin position="88"/>
        <end position="106"/>
    </location>
</feature>
<feature type="transmembrane region" description="Helical" evidence="6">
    <location>
        <begin position="66"/>
        <end position="81"/>
    </location>
</feature>
<feature type="transmembrane region" description="Helical" evidence="6">
    <location>
        <begin position="31"/>
        <end position="54"/>
    </location>
</feature>
<dbReference type="InterPro" id="IPR002541">
    <property type="entry name" value="Cyt_c_assembly"/>
</dbReference>
<evidence type="ECO:0000256" key="6">
    <source>
        <dbReference type="SAM" id="Phobius"/>
    </source>
</evidence>
<keyword evidence="9" id="KW-1185">Reference proteome</keyword>
<evidence type="ECO:0000259" key="7">
    <source>
        <dbReference type="Pfam" id="PF01578"/>
    </source>
</evidence>
<dbReference type="PANTHER" id="PTHR30071:SF1">
    <property type="entry name" value="CYTOCHROME B_B6 PROTEIN-RELATED"/>
    <property type="match status" value="1"/>
</dbReference>
<dbReference type="Proteomes" id="UP000243525">
    <property type="component" value="Unassembled WGS sequence"/>
</dbReference>
<dbReference type="PANTHER" id="PTHR30071">
    <property type="entry name" value="HEME EXPORTER PROTEIN C"/>
    <property type="match status" value="1"/>
</dbReference>
<reference evidence="8 9" key="1">
    <citation type="submission" date="2018-04" db="EMBL/GenBank/DDBJ databases">
        <title>Genomic Encyclopedia of Archaeal and Bacterial Type Strains, Phase II (KMG-II): from individual species to whole genera.</title>
        <authorList>
            <person name="Goeker M."/>
        </authorList>
    </citation>
    <scope>NUCLEOTIDE SEQUENCE [LARGE SCALE GENOMIC DNA]</scope>
    <source>
        <strain evidence="8 9">DSM 28823</strain>
    </source>
</reference>
<dbReference type="Pfam" id="PF01578">
    <property type="entry name" value="Cytochrom_C_asm"/>
    <property type="match status" value="1"/>
</dbReference>
<gene>
    <name evidence="8" type="ORF">C8N47_1443</name>
</gene>
<sequence length="261" mass="29975">MWYNFEIFAIISLVTWILAIGASLSDKTGKIANLTAILGTLSLAVFIILLWANLQRPPLRTLGETRLWYSFFLAISGYVIFKRWKIKLMLIYSLGMAILFLLLNYLNPDIHSKTLMPALQSIWFVPHVIVYMIAYALLGLSALFGLQGLYAIRKGNLKEDFVLKTDNIVYIGFGFLTLGLIFGALWAKEAWGHYWTWDPKETWAFLTWAVYLIYIHFRIKSNLSHKSVFLILMLAFVVLLICWFGINYLPAAQNSVHVYSS</sequence>